<evidence type="ECO:0000256" key="7">
    <source>
        <dbReference type="PIRNR" id="PIRNR017706"/>
    </source>
</evidence>
<evidence type="ECO:0000256" key="6">
    <source>
        <dbReference type="ARBA" id="ARBA00023242"/>
    </source>
</evidence>
<dbReference type="Pfam" id="PF07842">
    <property type="entry name" value="GCFC"/>
    <property type="match status" value="1"/>
</dbReference>
<evidence type="ECO:0000256" key="8">
    <source>
        <dbReference type="SAM" id="Coils"/>
    </source>
</evidence>
<evidence type="ECO:0000256" key="1">
    <source>
        <dbReference type="ARBA" id="ARBA00004123"/>
    </source>
</evidence>
<dbReference type="InterPro" id="IPR045211">
    <property type="entry name" value="TFP11/STIP/Ntr1"/>
</dbReference>
<evidence type="ECO:0000256" key="5">
    <source>
        <dbReference type="ARBA" id="ARBA00023187"/>
    </source>
</evidence>
<comment type="similarity">
    <text evidence="2 7">Belongs to the TFP11/STIP family.</text>
</comment>
<keyword evidence="8" id="KW-0175">Coiled coil</keyword>
<evidence type="ECO:0000256" key="9">
    <source>
        <dbReference type="SAM" id="MobiDB-lite"/>
    </source>
</evidence>
<dbReference type="InterPro" id="IPR022783">
    <property type="entry name" value="GCFC_dom"/>
</dbReference>
<evidence type="ECO:0000313" key="12">
    <source>
        <dbReference type="Proteomes" id="UP000605970"/>
    </source>
</evidence>
<evidence type="ECO:0000256" key="3">
    <source>
        <dbReference type="ARBA" id="ARBA00022664"/>
    </source>
</evidence>
<evidence type="ECO:0000259" key="10">
    <source>
        <dbReference type="PROSITE" id="PS50174"/>
    </source>
</evidence>
<feature type="region of interest" description="Disordered" evidence="9">
    <location>
        <begin position="750"/>
        <end position="773"/>
    </location>
</feature>
<dbReference type="InterPro" id="IPR000467">
    <property type="entry name" value="G_patch_dom"/>
</dbReference>
<keyword evidence="5 7" id="KW-0508">mRNA splicing</keyword>
<dbReference type="PROSITE" id="PS50174">
    <property type="entry name" value="G_PATCH"/>
    <property type="match status" value="1"/>
</dbReference>
<dbReference type="SMART" id="SM00443">
    <property type="entry name" value="G_patch"/>
    <property type="match status" value="1"/>
</dbReference>
<comment type="subcellular location">
    <subcellularLocation>
        <location evidence="1 7">Nucleus</location>
    </subcellularLocation>
</comment>
<keyword evidence="6 7" id="KW-0539">Nucleus</keyword>
<evidence type="ECO:0000256" key="2">
    <source>
        <dbReference type="ARBA" id="ARBA00010900"/>
    </source>
</evidence>
<feature type="compositionally biased region" description="Low complexity" evidence="9">
    <location>
        <begin position="750"/>
        <end position="760"/>
    </location>
</feature>
<dbReference type="GO" id="GO:0071008">
    <property type="term" value="C:U2-type post-mRNA release spliceosomal complex"/>
    <property type="evidence" value="ECO:0007669"/>
    <property type="project" value="TreeGrafter"/>
</dbReference>
<gene>
    <name evidence="11" type="ORF">Mgra_00009132</name>
</gene>
<dbReference type="InterPro" id="IPR024933">
    <property type="entry name" value="TFP11"/>
</dbReference>
<protein>
    <submittedName>
        <fullName evidence="11">G-patch domain-containing protein</fullName>
    </submittedName>
</protein>
<dbReference type="AlphaFoldDB" id="A0A8S9ZDU8"/>
<dbReference type="Proteomes" id="UP000605970">
    <property type="component" value="Unassembled WGS sequence"/>
</dbReference>
<keyword evidence="4 7" id="KW-0747">Spliceosome</keyword>
<dbReference type="PANTHER" id="PTHR23329:SF1">
    <property type="entry name" value="TUFTELIN-INTERACTING PROTEIN 11"/>
    <property type="match status" value="1"/>
</dbReference>
<evidence type="ECO:0000256" key="4">
    <source>
        <dbReference type="ARBA" id="ARBA00022728"/>
    </source>
</evidence>
<reference evidence="11" key="1">
    <citation type="journal article" date="2020" name="Ecol. Evol.">
        <title>Genome structure and content of the rice root-knot nematode (Meloidogyne graminicola).</title>
        <authorList>
            <person name="Phan N.T."/>
            <person name="Danchin E.G.J."/>
            <person name="Klopp C."/>
            <person name="Perfus-Barbeoch L."/>
            <person name="Kozlowski D.K."/>
            <person name="Koutsovoulos G.D."/>
            <person name="Lopez-Roques C."/>
            <person name="Bouchez O."/>
            <person name="Zahm M."/>
            <person name="Besnard G."/>
            <person name="Bellafiore S."/>
        </authorList>
    </citation>
    <scope>NUCLEOTIDE SEQUENCE</scope>
    <source>
        <strain evidence="11">VN-18</strain>
    </source>
</reference>
<dbReference type="Pfam" id="PF01585">
    <property type="entry name" value="G-patch"/>
    <property type="match status" value="1"/>
</dbReference>
<feature type="domain" description="G-patch" evidence="10">
    <location>
        <begin position="141"/>
        <end position="187"/>
    </location>
</feature>
<comment type="caution">
    <text evidence="11">The sequence shown here is derived from an EMBL/GenBank/DDBJ whole genome shotgun (WGS) entry which is preliminary data.</text>
</comment>
<organism evidence="11 12">
    <name type="scientific">Meloidogyne graminicola</name>
    <dbReference type="NCBI Taxonomy" id="189291"/>
    <lineage>
        <taxon>Eukaryota</taxon>
        <taxon>Metazoa</taxon>
        <taxon>Ecdysozoa</taxon>
        <taxon>Nematoda</taxon>
        <taxon>Chromadorea</taxon>
        <taxon>Rhabditida</taxon>
        <taxon>Tylenchina</taxon>
        <taxon>Tylenchomorpha</taxon>
        <taxon>Tylenchoidea</taxon>
        <taxon>Meloidogynidae</taxon>
        <taxon>Meloidogyninae</taxon>
        <taxon>Meloidogyne</taxon>
    </lineage>
</organism>
<dbReference type="Pfam" id="PF12457">
    <property type="entry name" value="TIP_N"/>
    <property type="match status" value="1"/>
</dbReference>
<feature type="coiled-coil region" evidence="8">
    <location>
        <begin position="349"/>
        <end position="376"/>
    </location>
</feature>
<keyword evidence="12" id="KW-1185">Reference proteome</keyword>
<dbReference type="PIRSF" id="PIRSF017706">
    <property type="entry name" value="TFIP11"/>
    <property type="match status" value="1"/>
</dbReference>
<dbReference type="GO" id="GO:0000390">
    <property type="term" value="P:spliceosomal complex disassembly"/>
    <property type="evidence" value="ECO:0007669"/>
    <property type="project" value="InterPro"/>
</dbReference>
<feature type="region of interest" description="Disordered" evidence="9">
    <location>
        <begin position="40"/>
        <end position="84"/>
    </location>
</feature>
<evidence type="ECO:0000313" key="11">
    <source>
        <dbReference type="EMBL" id="KAF7629854.1"/>
    </source>
</evidence>
<proteinExistence type="inferred from homology"/>
<dbReference type="PANTHER" id="PTHR23329">
    <property type="entry name" value="TUFTELIN-INTERACTING PROTEIN 11-RELATED"/>
    <property type="match status" value="1"/>
</dbReference>
<dbReference type="OrthoDB" id="4822at2759"/>
<dbReference type="GO" id="GO:0003676">
    <property type="term" value="F:nucleic acid binding"/>
    <property type="evidence" value="ECO:0007669"/>
    <property type="project" value="InterPro"/>
</dbReference>
<sequence length="867" mass="99274">MEEEFSEKFDFDQTDYEFAIGARRFKKQTEEQRIYGIWARDEEDEEDGRPSFSFGKKRSSGPVKFVSTGVERTELSKESTSNELPDEITVEARPEKRSKFTSFEQTTFNSVGSQVFAGFRNAAFQSTSSTGGDAGWLKSGKGNVIMQMMQKMGYEHGRGLGKSKQGIVEPVQAVQRPGRGAVGAYGSEAQGPKFGESAAEAQNRITRKGLNDLSEAETAAFPARGTWRKGNTGRVKIQYKTLNEVINEGENQRFGDIGLGSTNNSVGKIIDMTGPEQRIYEDFNSFSRRARMPLVADVERSNFNVPELTHNLNTLLDATEEEICKTDRQVRYLKILCSSVGKESQFDQNEVLLNEQTRIEEELADSNSELSRLEEIERIIRCFYQESSLEDTTLDECRDLFVILREKYSVEYKLYGLDAIAIPVLLPKISKYFSNWDPLDPEQTCYGFEMMEDWKEVLGSTKGSSLFKHFDKDSNSSISAYDHCLWSGWMPSMRKAALSWDSRNNGPVMVSLVQKWMPILPNWILENLLEQILAPRIHSKVEEWDPTTDTIPIETWLHPWHAIMGDRLLHTYATLRQKLAKGLHNWIPGDRSAIESIRPWKEIFSSSTLFTFISMNIIPKLSRYIQNIDITNTEQFEYIELFDWLELINIDVIAQILAKNFFPRYFQQINYQINNLNISIGELEKIKKGYMDWKNLLPTEIQKHALIMTELRRILQLLASCQNRLTGLPIPQQSKSSQSSFTQNLISSSSSSISSSSGPFGLPPPSQQFTSQLPPNSFKQLVETSAISNGIQFFPQRSKFHDGKQVYMFGDYSVYIDGTILFYYNPPKRQWLPARKTITLNNISFLQSYNKTKENDLFCYIQFCLKK</sequence>
<dbReference type="EMBL" id="JABEBT010000139">
    <property type="protein sequence ID" value="KAF7629854.1"/>
    <property type="molecule type" value="Genomic_DNA"/>
</dbReference>
<name>A0A8S9ZDU8_9BILA</name>
<accession>A0A8S9ZDU8</accession>
<keyword evidence="3 7" id="KW-0507">mRNA processing</keyword>
<dbReference type="InterPro" id="IPR022159">
    <property type="entry name" value="STIP/TFIP11_N"/>
</dbReference>